<dbReference type="AlphaFoldDB" id="A0A131ZZH7"/>
<evidence type="ECO:0000313" key="3">
    <source>
        <dbReference type="Proteomes" id="UP000616769"/>
    </source>
</evidence>
<protein>
    <submittedName>
        <fullName evidence="2">Uncharacterized protein</fullName>
    </submittedName>
</protein>
<dbReference type="OrthoDB" id="10455028at2759"/>
<reference evidence="2 3" key="1">
    <citation type="journal article" date="2015" name="Parasit. Vectors">
        <title>Draft genome of the scabies mite.</title>
        <authorList>
            <person name="Rider S.D.Jr."/>
            <person name="Morgan M.S."/>
            <person name="Arlian L.G."/>
        </authorList>
    </citation>
    <scope>NUCLEOTIDE SEQUENCE [LARGE SCALE GENOMIC DNA]</scope>
    <source>
        <strain evidence="2">Arlian Lab</strain>
    </source>
</reference>
<accession>A0A131ZZH7</accession>
<proteinExistence type="predicted"/>
<dbReference type="Proteomes" id="UP000616769">
    <property type="component" value="Unassembled WGS sequence"/>
</dbReference>
<organism evidence="2 3">
    <name type="scientific">Sarcoptes scabiei</name>
    <name type="common">Itch mite</name>
    <name type="synonym">Acarus scabiei</name>
    <dbReference type="NCBI Taxonomy" id="52283"/>
    <lineage>
        <taxon>Eukaryota</taxon>
        <taxon>Metazoa</taxon>
        <taxon>Ecdysozoa</taxon>
        <taxon>Arthropoda</taxon>
        <taxon>Chelicerata</taxon>
        <taxon>Arachnida</taxon>
        <taxon>Acari</taxon>
        <taxon>Acariformes</taxon>
        <taxon>Sarcoptiformes</taxon>
        <taxon>Astigmata</taxon>
        <taxon>Psoroptidia</taxon>
        <taxon>Sarcoptoidea</taxon>
        <taxon>Sarcoptidae</taxon>
        <taxon>Sarcoptinae</taxon>
        <taxon>Sarcoptes</taxon>
    </lineage>
</organism>
<name>A0A131ZZH7_SARSC</name>
<sequence>MTTTASKPSIENLFNRKIPNSLSSITNSVRGVYYDIPKNIPINRPRASTENSKTKNFPQPHSPPPPPTSSSSYVNIELGNNEERSLSESRIESRANLPRKSSFVRRKILNYSNENISRIENDRDRQKQNSSRHQQIIPNENEAQININSDEECDGRDHLNNPISIDDDRSNCRENCFVGNNHVRNDCNTKEENRSTLHFFSTDLYGSLRENQLVNDNYRNYRNRSSLNAGNLQYNSNEILENLRIPLRSSSSSRDDLNDDQDDDDDCDYDYVCLEPKSKLNDEERRIKEQLSGGDLKSRYHNLVLRNRSENQFESMMIGENFDSIITVPAYYQ</sequence>
<feature type="region of interest" description="Disordered" evidence="1">
    <location>
        <begin position="117"/>
        <end position="136"/>
    </location>
</feature>
<evidence type="ECO:0000256" key="1">
    <source>
        <dbReference type="SAM" id="MobiDB-lite"/>
    </source>
</evidence>
<comment type="caution">
    <text evidence="2">The sequence shown here is derived from an EMBL/GenBank/DDBJ whole genome shotgun (WGS) entry which is preliminary data.</text>
</comment>
<evidence type="ECO:0000313" key="2">
    <source>
        <dbReference type="EMBL" id="KPM04272.1"/>
    </source>
</evidence>
<feature type="region of interest" description="Disordered" evidence="1">
    <location>
        <begin position="39"/>
        <end position="74"/>
    </location>
</feature>
<dbReference type="VEuPathDB" id="VectorBase:SSCA006057"/>
<feature type="compositionally biased region" description="Basic and acidic residues" evidence="1">
    <location>
        <begin position="117"/>
        <end position="127"/>
    </location>
</feature>
<gene>
    <name evidence="2" type="ORF">QR98_0027150</name>
</gene>
<feature type="compositionally biased region" description="Polar residues" evidence="1">
    <location>
        <begin position="46"/>
        <end position="57"/>
    </location>
</feature>
<dbReference type="EMBL" id="JXLN01008009">
    <property type="protein sequence ID" value="KPM04272.1"/>
    <property type="molecule type" value="Genomic_DNA"/>
</dbReference>